<evidence type="ECO:0000313" key="13">
    <source>
        <dbReference type="EMBL" id="CAF4521526.1"/>
    </source>
</evidence>
<name>A0A821JIN5_9BILA</name>
<keyword evidence="8" id="KW-1133">Transmembrane helix</keyword>
<evidence type="ECO:0000256" key="8">
    <source>
        <dbReference type="ARBA" id="ARBA00022989"/>
    </source>
</evidence>
<evidence type="ECO:0000256" key="11">
    <source>
        <dbReference type="ARBA" id="ARBA00048899"/>
    </source>
</evidence>
<dbReference type="GO" id="GO:0052917">
    <property type="term" value="F:dol-P-Man:Man(7)GlcNAc(2)-PP-Dol alpha-1,6-mannosyltransferase activity"/>
    <property type="evidence" value="ECO:0007669"/>
    <property type="project" value="UniProtKB-EC"/>
</dbReference>
<comment type="subcellular location">
    <subcellularLocation>
        <location evidence="1 12">Endoplasmic reticulum membrane</location>
        <topology evidence="1 12">Multi-pass membrane protein</topology>
    </subcellularLocation>
</comment>
<comment type="catalytic activity">
    <reaction evidence="11">
        <text>an alpha-D-Man-(1-&gt;2)-alpha-D-Man-(1-&gt;2)-alpha-D-Man-(1-&gt;3)-[alpha-D-Man-(1-&gt;2)-alpha-D-Man-(1-&gt;3)-alpha-D-Man-(1-&gt;6)]-beta-D-Man-(1-&gt;4)-beta-D-GlcNAc-(1-&gt;4)-alpha-D-GlcNAc-diphospho-di-trans,poly-cis-dolichol + a di-trans,poly-cis-dolichyl beta-D-mannosyl phosphate = an alpha-D-Man-(1-&gt;2)-alpha-D-Man-(1-&gt;2)-alpha-D-Man-(1-&gt;3)-[alpha-D-Man-(1-&gt;2)-alpha-D-Man-(1-&gt;3)-[alpha-D-Man-(1-&gt;6)]-alpha-D-Man-(1-&gt;6)]-beta-D-Man-(1-&gt;4)-beta-D-GlcNAc-(1-&gt;4)-alpha-D-GlcNAc-diphospho-di-trans,poly-cis-dolichol + a di-trans,poly-cis-dolichyl phosphate + H(+)</text>
        <dbReference type="Rhea" id="RHEA:29535"/>
        <dbReference type="Rhea" id="RHEA-COMP:19498"/>
        <dbReference type="Rhea" id="RHEA-COMP:19501"/>
        <dbReference type="Rhea" id="RHEA-COMP:19518"/>
        <dbReference type="Rhea" id="RHEA-COMP:19519"/>
        <dbReference type="ChEBI" id="CHEBI:15378"/>
        <dbReference type="ChEBI" id="CHEBI:57683"/>
        <dbReference type="ChEBI" id="CHEBI:58211"/>
        <dbReference type="ChEBI" id="CHEBI:132517"/>
        <dbReference type="ChEBI" id="CHEBI:132519"/>
        <dbReference type="EC" id="2.4.1.260"/>
    </reaction>
    <physiologicalReaction direction="left-to-right" evidence="11">
        <dbReference type="Rhea" id="RHEA:29536"/>
    </physiologicalReaction>
</comment>
<evidence type="ECO:0000256" key="10">
    <source>
        <dbReference type="ARBA" id="ARBA00044721"/>
    </source>
</evidence>
<dbReference type="GO" id="GO:0006487">
    <property type="term" value="P:protein N-linked glycosylation"/>
    <property type="evidence" value="ECO:0007669"/>
    <property type="project" value="TreeGrafter"/>
</dbReference>
<dbReference type="EMBL" id="CAJOBG010105313">
    <property type="protein sequence ID" value="CAF4719504.1"/>
    <property type="molecule type" value="Genomic_DNA"/>
</dbReference>
<comment type="caution">
    <text evidence="14">The sequence shown here is derived from an EMBL/GenBank/DDBJ whole genome shotgun (WGS) entry which is preliminary data.</text>
</comment>
<evidence type="ECO:0000256" key="2">
    <source>
        <dbReference type="ARBA" id="ARBA00004922"/>
    </source>
</evidence>
<dbReference type="PANTHER" id="PTHR22760:SF1">
    <property type="entry name" value="DOL-P-MAN:MAN(7)GLCNAC(2)-PP-DOL ALPHA-1,6-MANNOSYLTRANSFERASE"/>
    <property type="match status" value="1"/>
</dbReference>
<dbReference type="Proteomes" id="UP000681720">
    <property type="component" value="Unassembled WGS sequence"/>
</dbReference>
<keyword evidence="5" id="KW-0808">Transferase</keyword>
<sequence length="39" mass="4489">MASGSAIGLSVLVDSWFWQRWLWPEGEVLYFNTILNKSS</sequence>
<keyword evidence="9" id="KW-0472">Membrane</keyword>
<keyword evidence="17" id="KW-1185">Reference proteome</keyword>
<accession>A0A821JIN5</accession>
<evidence type="ECO:0000256" key="5">
    <source>
        <dbReference type="ARBA" id="ARBA00022679"/>
    </source>
</evidence>
<dbReference type="Proteomes" id="UP000676336">
    <property type="component" value="Unassembled WGS sequence"/>
</dbReference>
<comment type="similarity">
    <text evidence="3 12">Belongs to the glycosyltransferase 22 family.</text>
</comment>
<evidence type="ECO:0000256" key="7">
    <source>
        <dbReference type="ARBA" id="ARBA00022824"/>
    </source>
</evidence>
<evidence type="ECO:0000256" key="1">
    <source>
        <dbReference type="ARBA" id="ARBA00004477"/>
    </source>
</evidence>
<comment type="pathway">
    <text evidence="2">Protein modification; protein glycosylation.</text>
</comment>
<evidence type="ECO:0000256" key="4">
    <source>
        <dbReference type="ARBA" id="ARBA00022676"/>
    </source>
</evidence>
<evidence type="ECO:0000313" key="14">
    <source>
        <dbReference type="EMBL" id="CAF4719504.1"/>
    </source>
</evidence>
<evidence type="ECO:0000256" key="9">
    <source>
        <dbReference type="ARBA" id="ARBA00023136"/>
    </source>
</evidence>
<comment type="function">
    <text evidence="10">Mannosyltransferase that operates in the biosynthetic pathway of dolichol-linked oligosaccharides, the glycan precursors employed in protein asparagine (N)-glycosylation. The assembly of dolichol-linked oligosaccharides begins on the cytosolic side of the endoplasmic reticulum membrane and finishes in its lumen. The sequential addition of sugars to dolichol pyrophosphate produces dolichol-linked oligosaccharides containing fourteen sugars, including two GlcNAcs, nine mannoses and three glucoses. Once assembled, the oligosaccharide is transferred from the lipid to nascent proteins by oligosaccharyltransferases. In the lumen of the endoplasmic reticulum, adds the eighth mannose residue in an alpha-1,6 linkage onto Man(7)GlcNAc(2)-PP-dolichol to produce Man(8)GlcNAc(2)-PP-dolichol.</text>
</comment>
<evidence type="ECO:0000313" key="16">
    <source>
        <dbReference type="EMBL" id="CAF4966476.1"/>
    </source>
</evidence>
<feature type="non-terminal residue" evidence="14">
    <location>
        <position position="1"/>
    </location>
</feature>
<evidence type="ECO:0000313" key="17">
    <source>
        <dbReference type="Proteomes" id="UP000663866"/>
    </source>
</evidence>
<protein>
    <recommendedName>
        <fullName evidence="12">Mannosyltransferase</fullName>
        <ecNumber evidence="12">2.4.1.-</ecNumber>
    </recommendedName>
</protein>
<dbReference type="Proteomes" id="UP000663866">
    <property type="component" value="Unassembled WGS sequence"/>
</dbReference>
<evidence type="ECO:0000256" key="3">
    <source>
        <dbReference type="ARBA" id="ARBA00007063"/>
    </source>
</evidence>
<dbReference type="PANTHER" id="PTHR22760">
    <property type="entry name" value="GLYCOSYLTRANSFERASE"/>
    <property type="match status" value="1"/>
</dbReference>
<dbReference type="EMBL" id="CAJOBJ010195219">
    <property type="protein sequence ID" value="CAF4966476.1"/>
    <property type="molecule type" value="Genomic_DNA"/>
</dbReference>
<dbReference type="EC" id="2.4.1.-" evidence="12"/>
<dbReference type="InterPro" id="IPR005599">
    <property type="entry name" value="GPI_mannosylTrfase"/>
</dbReference>
<evidence type="ECO:0000256" key="6">
    <source>
        <dbReference type="ARBA" id="ARBA00022692"/>
    </source>
</evidence>
<keyword evidence="7 12" id="KW-0256">Endoplasmic reticulum</keyword>
<proteinExistence type="inferred from homology"/>
<dbReference type="Proteomes" id="UP000681967">
    <property type="component" value="Unassembled WGS sequence"/>
</dbReference>
<dbReference type="GO" id="GO:0005789">
    <property type="term" value="C:endoplasmic reticulum membrane"/>
    <property type="evidence" value="ECO:0007669"/>
    <property type="project" value="UniProtKB-SubCell"/>
</dbReference>
<dbReference type="AlphaFoldDB" id="A0A821JIN5"/>
<evidence type="ECO:0000313" key="15">
    <source>
        <dbReference type="EMBL" id="CAF4736976.1"/>
    </source>
</evidence>
<keyword evidence="6" id="KW-0812">Transmembrane</keyword>
<keyword evidence="4 12" id="KW-0328">Glycosyltransferase</keyword>
<gene>
    <name evidence="13" type="ORF">BYL167_LOCUS36927</name>
    <name evidence="16" type="ORF">GIL414_LOCUS55165</name>
    <name evidence="14" type="ORF">OVN521_LOCUS49030</name>
    <name evidence="15" type="ORF">SMN809_LOCUS44537</name>
</gene>
<reference evidence="14" key="1">
    <citation type="submission" date="2021-02" db="EMBL/GenBank/DDBJ databases">
        <authorList>
            <person name="Nowell W R."/>
        </authorList>
    </citation>
    <scope>NUCLEOTIDE SEQUENCE</scope>
</reference>
<evidence type="ECO:0000256" key="12">
    <source>
        <dbReference type="RuleBase" id="RU363075"/>
    </source>
</evidence>
<organism evidence="14 17">
    <name type="scientific">Rotaria magnacalcarata</name>
    <dbReference type="NCBI Taxonomy" id="392030"/>
    <lineage>
        <taxon>Eukaryota</taxon>
        <taxon>Metazoa</taxon>
        <taxon>Spiralia</taxon>
        <taxon>Gnathifera</taxon>
        <taxon>Rotifera</taxon>
        <taxon>Eurotatoria</taxon>
        <taxon>Bdelloidea</taxon>
        <taxon>Philodinida</taxon>
        <taxon>Philodinidae</taxon>
        <taxon>Rotaria</taxon>
    </lineage>
</organism>
<dbReference type="EMBL" id="CAJOBI010133835">
    <property type="protein sequence ID" value="CAF4736976.1"/>
    <property type="molecule type" value="Genomic_DNA"/>
</dbReference>
<dbReference type="EMBL" id="CAJOBH010081988">
    <property type="protein sequence ID" value="CAF4521526.1"/>
    <property type="molecule type" value="Genomic_DNA"/>
</dbReference>